<evidence type="ECO:0000256" key="2">
    <source>
        <dbReference type="ARBA" id="ARBA00023002"/>
    </source>
</evidence>
<organism evidence="3 4">
    <name type="scientific">Pseudochelatococcus lubricantis</name>
    <dbReference type="NCBI Taxonomy" id="1538102"/>
    <lineage>
        <taxon>Bacteria</taxon>
        <taxon>Pseudomonadati</taxon>
        <taxon>Pseudomonadota</taxon>
        <taxon>Alphaproteobacteria</taxon>
        <taxon>Hyphomicrobiales</taxon>
        <taxon>Chelatococcaceae</taxon>
        <taxon>Pseudochelatococcus</taxon>
    </lineage>
</organism>
<accession>A0ABX0UZ07</accession>
<dbReference type="NCBIfam" id="NF006597">
    <property type="entry name" value="PRK09134.1"/>
    <property type="match status" value="1"/>
</dbReference>
<keyword evidence="4" id="KW-1185">Reference proteome</keyword>
<dbReference type="PRINTS" id="PR00081">
    <property type="entry name" value="GDHRDH"/>
</dbReference>
<proteinExistence type="inferred from homology"/>
<dbReference type="SUPFAM" id="SSF51735">
    <property type="entry name" value="NAD(P)-binding Rossmann-fold domains"/>
    <property type="match status" value="1"/>
</dbReference>
<dbReference type="InterPro" id="IPR036291">
    <property type="entry name" value="NAD(P)-bd_dom_sf"/>
</dbReference>
<sequence>MTTGVALVTGGTRRIGRAISRRLAAAGYAVAIHYRHSAAEADSLAAEIAGGGGRAATLHADLADAGAVATLVPHATERLGPVTLLVNSASIFEPDAIADLGLDLWEETFAVNLRAPMLLARDMAAGVPEGRYGAIVNILDQRVLRPNPQFFSYTLTKSALATATRTMAQALAPRIRVNGVAPGPTCAGARQTAEDFARQAAATLLGRGPSPGEIADAVLYLAGAASVTGQVLAVDGGQHLLWRTADVDGIPE</sequence>
<dbReference type="EMBL" id="JAASQI010000004">
    <property type="protein sequence ID" value="NIJ58187.1"/>
    <property type="molecule type" value="Genomic_DNA"/>
</dbReference>
<dbReference type="Pfam" id="PF13561">
    <property type="entry name" value="adh_short_C2"/>
    <property type="match status" value="1"/>
</dbReference>
<dbReference type="PRINTS" id="PR00080">
    <property type="entry name" value="SDRFAMILY"/>
</dbReference>
<keyword evidence="2" id="KW-0560">Oxidoreductase</keyword>
<dbReference type="Gene3D" id="3.40.50.720">
    <property type="entry name" value="NAD(P)-binding Rossmann-like Domain"/>
    <property type="match status" value="1"/>
</dbReference>
<dbReference type="PANTHER" id="PTHR43639:SF1">
    <property type="entry name" value="SHORT-CHAIN DEHYDROGENASE_REDUCTASE FAMILY PROTEIN"/>
    <property type="match status" value="1"/>
</dbReference>
<dbReference type="InterPro" id="IPR002347">
    <property type="entry name" value="SDR_fam"/>
</dbReference>
<evidence type="ECO:0000313" key="3">
    <source>
        <dbReference type="EMBL" id="NIJ58187.1"/>
    </source>
</evidence>
<dbReference type="Proteomes" id="UP001429580">
    <property type="component" value="Unassembled WGS sequence"/>
</dbReference>
<dbReference type="RefSeq" id="WP_166951882.1">
    <property type="nucleotide sequence ID" value="NZ_JAASQI010000004.1"/>
</dbReference>
<name>A0ABX0UZ07_9HYPH</name>
<protein>
    <submittedName>
        <fullName evidence="3">NAD(P)-dependent dehydrogenase (Short-subunit alcohol dehydrogenase family)</fullName>
    </submittedName>
</protein>
<comment type="similarity">
    <text evidence="1">Belongs to the short-chain dehydrogenases/reductases (SDR) family.</text>
</comment>
<reference evidence="3 4" key="1">
    <citation type="submission" date="2020-03" db="EMBL/GenBank/DDBJ databases">
        <title>Genomic Encyclopedia of Type Strains, Phase IV (KMG-IV): sequencing the most valuable type-strain genomes for metagenomic binning, comparative biology and taxonomic classification.</title>
        <authorList>
            <person name="Goeker M."/>
        </authorList>
    </citation>
    <scope>NUCLEOTIDE SEQUENCE [LARGE SCALE GENOMIC DNA]</scope>
    <source>
        <strain evidence="3 4">DSM 103870</strain>
    </source>
</reference>
<dbReference type="PANTHER" id="PTHR43639">
    <property type="entry name" value="OXIDOREDUCTASE, SHORT-CHAIN DEHYDROGENASE/REDUCTASE FAMILY (AFU_ORTHOLOGUE AFUA_5G02870)"/>
    <property type="match status" value="1"/>
</dbReference>
<evidence type="ECO:0000313" key="4">
    <source>
        <dbReference type="Proteomes" id="UP001429580"/>
    </source>
</evidence>
<evidence type="ECO:0000256" key="1">
    <source>
        <dbReference type="ARBA" id="ARBA00006484"/>
    </source>
</evidence>
<gene>
    <name evidence="3" type="ORF">FHS82_002029</name>
</gene>
<comment type="caution">
    <text evidence="3">The sequence shown here is derived from an EMBL/GenBank/DDBJ whole genome shotgun (WGS) entry which is preliminary data.</text>
</comment>